<proteinExistence type="predicted"/>
<keyword evidence="15" id="KW-1185">Reference proteome</keyword>
<keyword evidence="4" id="KW-0336">GPI-anchor</keyword>
<evidence type="ECO:0000313" key="15">
    <source>
        <dbReference type="Proteomes" id="UP000559027"/>
    </source>
</evidence>
<comment type="caution">
    <text evidence="14">The sequence shown here is derived from an EMBL/GenBank/DDBJ whole genome shotgun (WGS) entry which is preliminary data.</text>
</comment>
<keyword evidence="6" id="KW-0732">Signal</keyword>
<dbReference type="SUPFAM" id="SSF88713">
    <property type="entry name" value="Glycoside hydrolase/deacetylase"/>
    <property type="match status" value="1"/>
</dbReference>
<keyword evidence="3" id="KW-1003">Cell membrane</keyword>
<evidence type="ECO:0000256" key="3">
    <source>
        <dbReference type="ARBA" id="ARBA00022475"/>
    </source>
</evidence>
<accession>A0A8H5D4K7</accession>
<feature type="transmembrane region" description="Helical" evidence="12">
    <location>
        <begin position="129"/>
        <end position="150"/>
    </location>
</feature>
<evidence type="ECO:0000256" key="5">
    <source>
        <dbReference type="ARBA" id="ARBA00022723"/>
    </source>
</evidence>
<keyword evidence="4" id="KW-0325">Glycoprotein</keyword>
<evidence type="ECO:0000256" key="8">
    <source>
        <dbReference type="ARBA" id="ARBA00023136"/>
    </source>
</evidence>
<dbReference type="GO" id="GO:0071555">
    <property type="term" value="P:cell wall organization"/>
    <property type="evidence" value="ECO:0007669"/>
    <property type="project" value="UniProtKB-KW"/>
</dbReference>
<dbReference type="EMBL" id="JAACJO010000010">
    <property type="protein sequence ID" value="KAF5353524.1"/>
    <property type="molecule type" value="Genomic_DNA"/>
</dbReference>
<evidence type="ECO:0000256" key="4">
    <source>
        <dbReference type="ARBA" id="ARBA00022622"/>
    </source>
</evidence>
<dbReference type="InterPro" id="IPR002509">
    <property type="entry name" value="NODB_dom"/>
</dbReference>
<evidence type="ECO:0000256" key="2">
    <source>
        <dbReference type="ARBA" id="ARBA00004609"/>
    </source>
</evidence>
<dbReference type="OrthoDB" id="2125469at2759"/>
<dbReference type="GO" id="GO:0005975">
    <property type="term" value="P:carbohydrate metabolic process"/>
    <property type="evidence" value="ECO:0007669"/>
    <property type="project" value="InterPro"/>
</dbReference>
<evidence type="ECO:0000256" key="7">
    <source>
        <dbReference type="ARBA" id="ARBA00022801"/>
    </source>
</evidence>
<name>A0A8H5D4K7_9AGAR</name>
<keyword evidence="5" id="KW-0479">Metal-binding</keyword>
<evidence type="ECO:0000256" key="6">
    <source>
        <dbReference type="ARBA" id="ARBA00022729"/>
    </source>
</evidence>
<evidence type="ECO:0000259" key="13">
    <source>
        <dbReference type="PROSITE" id="PS51677"/>
    </source>
</evidence>
<keyword evidence="11" id="KW-0961">Cell wall biogenesis/degradation</keyword>
<organism evidence="14 15">
    <name type="scientific">Leucocoprinus leucothites</name>
    <dbReference type="NCBI Taxonomy" id="201217"/>
    <lineage>
        <taxon>Eukaryota</taxon>
        <taxon>Fungi</taxon>
        <taxon>Dikarya</taxon>
        <taxon>Basidiomycota</taxon>
        <taxon>Agaricomycotina</taxon>
        <taxon>Agaricomycetes</taxon>
        <taxon>Agaricomycetidae</taxon>
        <taxon>Agaricales</taxon>
        <taxon>Agaricineae</taxon>
        <taxon>Agaricaceae</taxon>
        <taxon>Leucocoprinus</taxon>
    </lineage>
</organism>
<dbReference type="InterPro" id="IPR011330">
    <property type="entry name" value="Glyco_hydro/deAcase_b/a-brl"/>
</dbReference>
<reference evidence="14 15" key="1">
    <citation type="journal article" date="2020" name="ISME J.">
        <title>Uncovering the hidden diversity of litter-decomposition mechanisms in mushroom-forming fungi.</title>
        <authorList>
            <person name="Floudas D."/>
            <person name="Bentzer J."/>
            <person name="Ahren D."/>
            <person name="Johansson T."/>
            <person name="Persson P."/>
            <person name="Tunlid A."/>
        </authorList>
    </citation>
    <scope>NUCLEOTIDE SEQUENCE [LARGE SCALE GENOMIC DNA]</scope>
    <source>
        <strain evidence="14 15">CBS 146.42</strain>
    </source>
</reference>
<feature type="domain" description="NodB homology" evidence="13">
    <location>
        <begin position="164"/>
        <end position="347"/>
    </location>
</feature>
<dbReference type="CDD" id="cd10951">
    <property type="entry name" value="CE4_ClCDA_like"/>
    <property type="match status" value="1"/>
</dbReference>
<dbReference type="PANTHER" id="PTHR46471">
    <property type="entry name" value="CHITIN DEACETYLASE"/>
    <property type="match status" value="1"/>
</dbReference>
<dbReference type="GO" id="GO:0005886">
    <property type="term" value="C:plasma membrane"/>
    <property type="evidence" value="ECO:0007669"/>
    <property type="project" value="UniProtKB-SubCell"/>
</dbReference>
<comment type="cofactor">
    <cofactor evidence="1">
        <name>Co(2+)</name>
        <dbReference type="ChEBI" id="CHEBI:48828"/>
    </cofactor>
</comment>
<keyword evidence="10" id="KW-0449">Lipoprotein</keyword>
<gene>
    <name evidence="14" type="ORF">D9756_007990</name>
</gene>
<comment type="subcellular location">
    <subcellularLocation>
        <location evidence="2">Cell membrane</location>
        <topology evidence="2">Lipid-anchor</topology>
        <topology evidence="2">GPI-anchor</topology>
    </subcellularLocation>
</comment>
<dbReference type="GO" id="GO:0046872">
    <property type="term" value="F:metal ion binding"/>
    <property type="evidence" value="ECO:0007669"/>
    <property type="project" value="UniProtKB-KW"/>
</dbReference>
<evidence type="ECO:0000256" key="10">
    <source>
        <dbReference type="ARBA" id="ARBA00023288"/>
    </source>
</evidence>
<evidence type="ECO:0000256" key="9">
    <source>
        <dbReference type="ARBA" id="ARBA00023277"/>
    </source>
</evidence>
<dbReference type="GO" id="GO:0098552">
    <property type="term" value="C:side of membrane"/>
    <property type="evidence" value="ECO:0007669"/>
    <property type="project" value="UniProtKB-KW"/>
</dbReference>
<dbReference type="Gene3D" id="3.20.20.370">
    <property type="entry name" value="Glycoside hydrolase/deacetylase"/>
    <property type="match status" value="1"/>
</dbReference>
<dbReference type="PANTHER" id="PTHR46471:SF2">
    <property type="entry name" value="CHITIN DEACETYLASE-RELATED"/>
    <property type="match status" value="1"/>
</dbReference>
<dbReference type="Proteomes" id="UP000559027">
    <property type="component" value="Unassembled WGS sequence"/>
</dbReference>
<keyword evidence="12" id="KW-1133">Transmembrane helix</keyword>
<keyword evidence="9" id="KW-0119">Carbohydrate metabolism</keyword>
<evidence type="ECO:0000256" key="11">
    <source>
        <dbReference type="ARBA" id="ARBA00023316"/>
    </source>
</evidence>
<dbReference type="AlphaFoldDB" id="A0A8H5D4K7"/>
<keyword evidence="12" id="KW-0812">Transmembrane</keyword>
<evidence type="ECO:0000256" key="12">
    <source>
        <dbReference type="SAM" id="Phobius"/>
    </source>
</evidence>
<evidence type="ECO:0000313" key="14">
    <source>
        <dbReference type="EMBL" id="KAF5353524.1"/>
    </source>
</evidence>
<protein>
    <recommendedName>
        <fullName evidence="13">NodB homology domain-containing protein</fullName>
    </recommendedName>
</protein>
<dbReference type="GO" id="GO:0016810">
    <property type="term" value="F:hydrolase activity, acting on carbon-nitrogen (but not peptide) bonds"/>
    <property type="evidence" value="ECO:0007669"/>
    <property type="project" value="InterPro"/>
</dbReference>
<keyword evidence="7" id="KW-0378">Hydrolase</keyword>
<sequence length="373" mass="41267">MNGKQYSAGALLARFIMHLPSCFLRDDPNKHFPLQLWLGSGDRFISDRLTASRRQKWFAHPASRLRDSFEYKVLGFAKFLPRHSPTPTCQAPSVEEADAVDRFNIYISPVTPLLIPITMMLLGARSAAVLGVFGLAINSLVGVAAFPLLGSDTARVVTSCTRDKLAALTFDDGPADNTRKAMELLEAKGAKGTFFVNGKNWGCIYDKADILKETFDRGHQVASHTWSHPHLNSLTYAEVERELSSSHDAIKRITGADVAFMRPPYGEHNDNVSKVAARLGETIVNWNVDSGDALGHTIQQQKDEFTQAVNKNMRSIISLQHDVHPTSVYDVLPHAIKTLQDAGYTLVTIAECIGEAPYHSVGQPQQRNSDWHC</sequence>
<keyword evidence="8 12" id="KW-0472">Membrane</keyword>
<dbReference type="PROSITE" id="PS51677">
    <property type="entry name" value="NODB"/>
    <property type="match status" value="1"/>
</dbReference>
<dbReference type="Pfam" id="PF01522">
    <property type="entry name" value="Polysacc_deac_1"/>
    <property type="match status" value="1"/>
</dbReference>
<evidence type="ECO:0000256" key="1">
    <source>
        <dbReference type="ARBA" id="ARBA00001941"/>
    </source>
</evidence>